<keyword evidence="3" id="KW-1185">Reference proteome</keyword>
<name>A0A366HVF6_9BACT</name>
<reference evidence="2 3" key="1">
    <citation type="submission" date="2018-06" db="EMBL/GenBank/DDBJ databases">
        <title>Genomic Encyclopedia of Type Strains, Phase IV (KMG-IV): sequencing the most valuable type-strain genomes for metagenomic binning, comparative biology and taxonomic classification.</title>
        <authorList>
            <person name="Goeker M."/>
        </authorList>
    </citation>
    <scope>NUCLEOTIDE SEQUENCE [LARGE SCALE GENOMIC DNA]</scope>
    <source>
        <strain evidence="2 3">DSM 25532</strain>
    </source>
</reference>
<accession>A0A366HVF6</accession>
<keyword evidence="1" id="KW-0812">Transmembrane</keyword>
<sequence length="81" mass="8989">MLKNLGKISPLTCVCLWFLCLMVATLGVTSNPVFIGGFWESHWAALKYHTVDNAIVTGPLVLSLFFLALGVRNCLQPPRQR</sequence>
<keyword evidence="1" id="KW-1133">Transmembrane helix</keyword>
<dbReference type="EMBL" id="QNRR01000001">
    <property type="protein sequence ID" value="RBP48261.1"/>
    <property type="molecule type" value="Genomic_DNA"/>
</dbReference>
<gene>
    <name evidence="2" type="ORF">DES53_1011063</name>
</gene>
<evidence type="ECO:0000313" key="3">
    <source>
        <dbReference type="Proteomes" id="UP000253426"/>
    </source>
</evidence>
<dbReference type="Proteomes" id="UP000253426">
    <property type="component" value="Unassembled WGS sequence"/>
</dbReference>
<keyword evidence="1" id="KW-0472">Membrane</keyword>
<feature type="transmembrane region" description="Helical" evidence="1">
    <location>
        <begin position="54"/>
        <end position="75"/>
    </location>
</feature>
<organism evidence="2 3">
    <name type="scientific">Roseimicrobium gellanilyticum</name>
    <dbReference type="NCBI Taxonomy" id="748857"/>
    <lineage>
        <taxon>Bacteria</taxon>
        <taxon>Pseudomonadati</taxon>
        <taxon>Verrucomicrobiota</taxon>
        <taxon>Verrucomicrobiia</taxon>
        <taxon>Verrucomicrobiales</taxon>
        <taxon>Verrucomicrobiaceae</taxon>
        <taxon>Roseimicrobium</taxon>
    </lineage>
</organism>
<comment type="caution">
    <text evidence="2">The sequence shown here is derived from an EMBL/GenBank/DDBJ whole genome shotgun (WGS) entry which is preliminary data.</text>
</comment>
<proteinExistence type="predicted"/>
<evidence type="ECO:0000256" key="1">
    <source>
        <dbReference type="SAM" id="Phobius"/>
    </source>
</evidence>
<evidence type="ECO:0000313" key="2">
    <source>
        <dbReference type="EMBL" id="RBP48261.1"/>
    </source>
</evidence>
<dbReference type="AlphaFoldDB" id="A0A366HVF6"/>
<protein>
    <submittedName>
        <fullName evidence="2">Uncharacterized protein</fullName>
    </submittedName>
</protein>